<evidence type="ECO:0000313" key="2">
    <source>
        <dbReference type="Proteomes" id="UP000464452"/>
    </source>
</evidence>
<dbReference type="AlphaFoldDB" id="A0A6P1YAI8"/>
<reference evidence="1 2" key="1">
    <citation type="submission" date="2020-02" db="EMBL/GenBank/DDBJ databases">
        <title>Thermophilic hydrogen producing bacteria, Caloranaerobacter azorensis.</title>
        <authorList>
            <person name="Baek K."/>
        </authorList>
    </citation>
    <scope>NUCLEOTIDE SEQUENCE [LARGE SCALE GENOMIC DNA]</scope>
    <source>
        <strain evidence="1 2">T3-1</strain>
    </source>
</reference>
<proteinExistence type="predicted"/>
<organism evidence="1 2">
    <name type="scientific">Caloranaerobacter azorensis</name>
    <dbReference type="NCBI Taxonomy" id="116090"/>
    <lineage>
        <taxon>Bacteria</taxon>
        <taxon>Bacillati</taxon>
        <taxon>Bacillota</taxon>
        <taxon>Tissierellia</taxon>
        <taxon>Tissierellales</taxon>
        <taxon>Thermohalobacteraceae</taxon>
        <taxon>Caloranaerobacter</taxon>
    </lineage>
</organism>
<dbReference type="KEGG" id="cazo:G3A45_01420"/>
<gene>
    <name evidence="1" type="ORF">G3A45_01420</name>
</gene>
<dbReference type="EMBL" id="CP048617">
    <property type="protein sequence ID" value="QIB26084.1"/>
    <property type="molecule type" value="Genomic_DNA"/>
</dbReference>
<name>A0A6P1YAI8_9FIRM</name>
<sequence>MFKILEFIPAGFLSGTWRIRLDEQGNELKFSTIDEVKEEVRKLLNNGKNKNHIKIIKEFEYDIEII</sequence>
<evidence type="ECO:0000313" key="1">
    <source>
        <dbReference type="EMBL" id="QIB26084.1"/>
    </source>
</evidence>
<accession>A0A6P1YAI8</accession>
<dbReference type="Proteomes" id="UP000464452">
    <property type="component" value="Chromosome"/>
</dbReference>
<protein>
    <submittedName>
        <fullName evidence="1">Uncharacterized protein</fullName>
    </submittedName>
</protein>
<dbReference type="RefSeq" id="WP_163234264.1">
    <property type="nucleotide sequence ID" value="NZ_CP048617.1"/>
</dbReference>